<dbReference type="GO" id="GO:0016887">
    <property type="term" value="F:ATP hydrolysis activity"/>
    <property type="evidence" value="ECO:0007669"/>
    <property type="project" value="TreeGrafter"/>
</dbReference>
<dbReference type="PANTHER" id="PTHR31285:SF0">
    <property type="entry name" value="NICOTINAMIDE MONONUCLEOTIDE ADENYLYLTRANSFERASE"/>
    <property type="match status" value="1"/>
</dbReference>
<accession>A0A9N8YTI9</accession>
<name>A0A9N8YTI9_9GLOM</name>
<dbReference type="InterPro" id="IPR014729">
    <property type="entry name" value="Rossmann-like_a/b/a_fold"/>
</dbReference>
<dbReference type="GO" id="GO:0005634">
    <property type="term" value="C:nucleus"/>
    <property type="evidence" value="ECO:0007669"/>
    <property type="project" value="TreeGrafter"/>
</dbReference>
<proteinExistence type="predicted"/>
<comment type="caution">
    <text evidence="1">The sequence shown here is derived from an EMBL/GenBank/DDBJ whole genome shotgun (WGS) entry which is preliminary data.</text>
</comment>
<dbReference type="OrthoDB" id="5591297at2759"/>
<dbReference type="Proteomes" id="UP000789570">
    <property type="component" value="Unassembled WGS sequence"/>
</dbReference>
<dbReference type="PANTHER" id="PTHR31285">
    <property type="entry name" value="NICOTINAMIDE MONONUCLEOTIDE ADENYLYLTRANSFERASE"/>
    <property type="match status" value="1"/>
</dbReference>
<protein>
    <submittedName>
        <fullName evidence="1">14479_t:CDS:1</fullName>
    </submittedName>
</protein>
<organism evidence="1 2">
    <name type="scientific">Funneliformis caledonium</name>
    <dbReference type="NCBI Taxonomy" id="1117310"/>
    <lineage>
        <taxon>Eukaryota</taxon>
        <taxon>Fungi</taxon>
        <taxon>Fungi incertae sedis</taxon>
        <taxon>Mucoromycota</taxon>
        <taxon>Glomeromycotina</taxon>
        <taxon>Glomeromycetes</taxon>
        <taxon>Glomerales</taxon>
        <taxon>Glomeraceae</taxon>
        <taxon>Funneliformis</taxon>
    </lineage>
</organism>
<reference evidence="1" key="1">
    <citation type="submission" date="2021-06" db="EMBL/GenBank/DDBJ databases">
        <authorList>
            <person name="Kallberg Y."/>
            <person name="Tangrot J."/>
            <person name="Rosling A."/>
        </authorList>
    </citation>
    <scope>NUCLEOTIDE SEQUENCE</scope>
    <source>
        <strain evidence="1">UK204</strain>
    </source>
</reference>
<evidence type="ECO:0000313" key="2">
    <source>
        <dbReference type="Proteomes" id="UP000789570"/>
    </source>
</evidence>
<dbReference type="GO" id="GO:0005737">
    <property type="term" value="C:cytoplasm"/>
    <property type="evidence" value="ECO:0007669"/>
    <property type="project" value="TreeGrafter"/>
</dbReference>
<dbReference type="SUPFAM" id="SSF52374">
    <property type="entry name" value="Nucleotidylyl transferase"/>
    <property type="match status" value="1"/>
</dbReference>
<evidence type="ECO:0000313" key="1">
    <source>
        <dbReference type="EMBL" id="CAG8445639.1"/>
    </source>
</evidence>
<dbReference type="GO" id="GO:0000309">
    <property type="term" value="F:nicotinamide-nucleotide adenylyltransferase activity"/>
    <property type="evidence" value="ECO:0007669"/>
    <property type="project" value="TreeGrafter"/>
</dbReference>
<keyword evidence="2" id="KW-1185">Reference proteome</keyword>
<dbReference type="Gene3D" id="3.40.50.620">
    <property type="entry name" value="HUPs"/>
    <property type="match status" value="1"/>
</dbReference>
<sequence>MCANRISRRASIEEFLSSLQREFNLNPSRPLFKMTYKQPSTWPMSLSKPEHKKPIRIAVLDSSFNPPTKAHLQLLMKSVTNIHFQNDQPVTRHQIKEQPPEFFDACLLLFAIKNADKTVTSSDASTVDRLLMMEALASYVRSTANSDTYSAALRNLAVGVTTHPIFTDKARAIQTSLSKSPDQSFSLYFIMGYDTIIRFFNPKYYTNMREELASFFETNSIICANRQGYGGEEAEEQFFQSEIFKEIVGGENDKKVMRIKLDDEIAKMSSTRVREILINMKNEEGVKEQLLKLCPEPIVAIVIQEGLYTKL</sequence>
<dbReference type="AlphaFoldDB" id="A0A9N8YTI9"/>
<dbReference type="EMBL" id="CAJVPQ010000099">
    <property type="protein sequence ID" value="CAG8445639.1"/>
    <property type="molecule type" value="Genomic_DNA"/>
</dbReference>
<gene>
    <name evidence="1" type="ORF">FCALED_LOCUS876</name>
</gene>